<evidence type="ECO:0000313" key="8">
    <source>
        <dbReference type="Proteomes" id="UP000225910"/>
    </source>
</evidence>
<evidence type="ECO:0000259" key="5">
    <source>
        <dbReference type="PROSITE" id="PS51192"/>
    </source>
</evidence>
<evidence type="ECO:0000256" key="2">
    <source>
        <dbReference type="ARBA" id="ARBA00022801"/>
    </source>
</evidence>
<gene>
    <name evidence="7" type="ORF">COK81_19360</name>
</gene>
<name>A0A9X7G123_BACTU</name>
<dbReference type="GO" id="GO:0004386">
    <property type="term" value="F:helicase activity"/>
    <property type="evidence" value="ECO:0007669"/>
    <property type="project" value="UniProtKB-KW"/>
</dbReference>
<feature type="domain" description="Helicase ATP-binding" evidence="5">
    <location>
        <begin position="450"/>
        <end position="615"/>
    </location>
</feature>
<dbReference type="Pfam" id="PF00271">
    <property type="entry name" value="Helicase_C"/>
    <property type="match status" value="1"/>
</dbReference>
<dbReference type="PANTHER" id="PTHR11274">
    <property type="entry name" value="RAD25/XP-B DNA REPAIR HELICASE"/>
    <property type="match status" value="1"/>
</dbReference>
<feature type="domain" description="Helicase C-terminal" evidence="6">
    <location>
        <begin position="666"/>
        <end position="819"/>
    </location>
</feature>
<dbReference type="PROSITE" id="PS51192">
    <property type="entry name" value="HELICASE_ATP_BIND_1"/>
    <property type="match status" value="1"/>
</dbReference>
<evidence type="ECO:0000256" key="4">
    <source>
        <dbReference type="ARBA" id="ARBA00022840"/>
    </source>
</evidence>
<dbReference type="InterPro" id="IPR001650">
    <property type="entry name" value="Helicase_C-like"/>
</dbReference>
<evidence type="ECO:0000256" key="1">
    <source>
        <dbReference type="ARBA" id="ARBA00022741"/>
    </source>
</evidence>
<dbReference type="SMART" id="SM00487">
    <property type="entry name" value="DEXDc"/>
    <property type="match status" value="1"/>
</dbReference>
<dbReference type="RefSeq" id="WP_098679315.1">
    <property type="nucleotide sequence ID" value="NZ_NVCU01000168.1"/>
</dbReference>
<dbReference type="InterPro" id="IPR027417">
    <property type="entry name" value="P-loop_NTPase"/>
</dbReference>
<dbReference type="EMBL" id="NVCU01000168">
    <property type="protein sequence ID" value="PFT87990.1"/>
    <property type="molecule type" value="Genomic_DNA"/>
</dbReference>
<evidence type="ECO:0000256" key="3">
    <source>
        <dbReference type="ARBA" id="ARBA00022806"/>
    </source>
</evidence>
<dbReference type="InterPro" id="IPR050615">
    <property type="entry name" value="ATP-dep_DNA_Helicase"/>
</dbReference>
<dbReference type="InterPro" id="IPR054347">
    <property type="entry name" value="TOTE_primase"/>
</dbReference>
<comment type="caution">
    <text evidence="7">The sequence shown here is derived from an EMBL/GenBank/DDBJ whole genome shotgun (WGS) entry which is preliminary data.</text>
</comment>
<protein>
    <recommendedName>
        <fullName evidence="9">DEAD/DEAH box helicase</fullName>
    </recommendedName>
</protein>
<dbReference type="Pfam" id="PF04851">
    <property type="entry name" value="ResIII"/>
    <property type="match status" value="1"/>
</dbReference>
<proteinExistence type="predicted"/>
<dbReference type="PROSITE" id="PS51194">
    <property type="entry name" value="HELICASE_CTER"/>
    <property type="match status" value="1"/>
</dbReference>
<dbReference type="CDD" id="cd18785">
    <property type="entry name" value="SF2_C"/>
    <property type="match status" value="1"/>
</dbReference>
<accession>A0A9X7G123</accession>
<dbReference type="PANTHER" id="PTHR11274:SF0">
    <property type="entry name" value="GENERAL TRANSCRIPTION AND DNA REPAIR FACTOR IIH HELICASE SUBUNIT XPB"/>
    <property type="match status" value="1"/>
</dbReference>
<dbReference type="Pfam" id="PF22548">
    <property type="entry name" value="AEP-TOTE"/>
    <property type="match status" value="1"/>
</dbReference>
<evidence type="ECO:0000313" key="7">
    <source>
        <dbReference type="EMBL" id="PFT87990.1"/>
    </source>
</evidence>
<dbReference type="GO" id="GO:0005524">
    <property type="term" value="F:ATP binding"/>
    <property type="evidence" value="ECO:0007669"/>
    <property type="project" value="UniProtKB-KW"/>
</dbReference>
<reference evidence="7 8" key="1">
    <citation type="submission" date="2017-09" db="EMBL/GenBank/DDBJ databases">
        <title>Large-scale bioinformatics analysis of Bacillus genomes uncovers conserved roles of natural products in bacterial physiology.</title>
        <authorList>
            <consortium name="Agbiome Team Llc"/>
            <person name="Bleich R.M."/>
            <person name="Grubbs K.J."/>
            <person name="Santa Maria K.C."/>
            <person name="Allen S.E."/>
            <person name="Farag S."/>
            <person name="Shank E.A."/>
            <person name="Bowers A."/>
        </authorList>
    </citation>
    <scope>NUCLEOTIDE SEQUENCE [LARGE SCALE GENOMIC DNA]</scope>
    <source>
        <strain evidence="7 8">AFS064137</strain>
    </source>
</reference>
<dbReference type="GO" id="GO:0003677">
    <property type="term" value="F:DNA binding"/>
    <property type="evidence" value="ECO:0007669"/>
    <property type="project" value="InterPro"/>
</dbReference>
<sequence length="950" mass="110736">MVLQIGKNYTMKNGNEVYLLRMYQDFFSEEEFVVIKQAEQVFIARRFEFESHITDESKRVKRSNQEKIHLYRSYFRGRDTMVATSFTNSEGKRVYYPWCLSRKKYPCPKVKKSTFPCVNCTVQKFQSITDKIIWNHLRGVDQEGREAFYGMYPLMEDNRVYVLAIDFDKKDWRQSVKAMVHSAEYFEVSPLLEISQSGNGCHIWFFFEEAIEAKIARNFGNALLKYSMLENPELSFESYDRMFPNQNELSVGGFGNLIALPLQGSRVKKGCSRFIDKQFNLIEDVWGALETTPKLSMRILKKVTDIIEKKLPVKYYESSTSDVEEELCLFKLSEQENIIFERPLRIVITSHLNIQKAALTREEIVQLKFLATFHNKAFYTAQRKRLSTKDIPRVISLVEIDKETIRLPRGLKDKVKQVFPNVEFSYECVEGKIIDVQFVGDLYPKQQQALHAVEEKDMGILCAGTGFGKTIVAAKLIADKKVSTLILVHNTNLAGQWKSQLEHFLKINDEPFVELTEKGRKKRKSKVGRIYGGKESRSGLIDIGLFQTVTRYENLQDLLRDYGMIIVDEAHHVAAKTFEDVMKQVASKYVYGLTATPQREDGLENIIFMRLGEISYTAEKEIPKHIKQKLFIRFTSLGEQMATIINQTIHENYEMMIESKDRNQQIISDILSNLKDNRHIIVLSRYIKHIDLLKDELERINITAPIYILNSKMKNRQLREELANLKQEGKPFVLLTTGSYAGEGFDLPALDTLLLVMPISSKGNLQQYLGRLLRNLDEKEDLRVYDYIDYAIPMMYRMYQKRLRTYKKQGYHLFEDEHTELCKSNLFSEGYEPILQKDLANAQQKILLIMPYLSKSIIEFLNAVHFVRGIERTLFLPEAMMVDSKSRQYVDQLMSIGYRIIFKCNIHQTFVVIDGNLVWLVPNQSRQKNNELALRMYSSEIAKRLQERLE</sequence>
<dbReference type="Proteomes" id="UP000225910">
    <property type="component" value="Unassembled WGS sequence"/>
</dbReference>
<evidence type="ECO:0008006" key="9">
    <source>
        <dbReference type="Google" id="ProtNLM"/>
    </source>
</evidence>
<keyword evidence="3" id="KW-0347">Helicase</keyword>
<dbReference type="InterPro" id="IPR006935">
    <property type="entry name" value="Helicase/UvrB_N"/>
</dbReference>
<keyword evidence="2" id="KW-0378">Hydrolase</keyword>
<organism evidence="7 8">
    <name type="scientific">Bacillus thuringiensis</name>
    <dbReference type="NCBI Taxonomy" id="1428"/>
    <lineage>
        <taxon>Bacteria</taxon>
        <taxon>Bacillati</taxon>
        <taxon>Bacillota</taxon>
        <taxon>Bacilli</taxon>
        <taxon>Bacillales</taxon>
        <taxon>Bacillaceae</taxon>
        <taxon>Bacillus</taxon>
        <taxon>Bacillus cereus group</taxon>
    </lineage>
</organism>
<dbReference type="AlphaFoldDB" id="A0A9X7G123"/>
<dbReference type="CDD" id="cd17926">
    <property type="entry name" value="DEXHc_RE"/>
    <property type="match status" value="1"/>
</dbReference>
<dbReference type="SUPFAM" id="SSF52540">
    <property type="entry name" value="P-loop containing nucleoside triphosphate hydrolases"/>
    <property type="match status" value="2"/>
</dbReference>
<keyword evidence="1" id="KW-0547">Nucleotide-binding</keyword>
<dbReference type="Gene3D" id="3.40.50.300">
    <property type="entry name" value="P-loop containing nucleotide triphosphate hydrolases"/>
    <property type="match status" value="2"/>
</dbReference>
<dbReference type="InterPro" id="IPR014001">
    <property type="entry name" value="Helicase_ATP-bd"/>
</dbReference>
<keyword evidence="4" id="KW-0067">ATP-binding</keyword>
<dbReference type="GO" id="GO:0016787">
    <property type="term" value="F:hydrolase activity"/>
    <property type="evidence" value="ECO:0007669"/>
    <property type="project" value="UniProtKB-KW"/>
</dbReference>
<evidence type="ECO:0000259" key="6">
    <source>
        <dbReference type="PROSITE" id="PS51194"/>
    </source>
</evidence>